<comment type="caution">
    <text evidence="1">The sequence shown here is derived from an EMBL/GenBank/DDBJ whole genome shotgun (WGS) entry which is preliminary data.</text>
</comment>
<dbReference type="AlphaFoldDB" id="A0A9W9QDB5"/>
<evidence type="ECO:0000313" key="1">
    <source>
        <dbReference type="EMBL" id="KAJ5329948.1"/>
    </source>
</evidence>
<name>A0A9W9QDB5_PENBR</name>
<dbReference type="Proteomes" id="UP001147695">
    <property type="component" value="Unassembled WGS sequence"/>
</dbReference>
<sequence length="97" mass="11654">MYKLPKYRDFNLATFHILSCQPDFNHYYYDYYYSKFNSFTLYQFPGYTREFCGELALRQHIKAVRRPEVTKVTRSDATIAVGPNIQSKVEQQLQEKH</sequence>
<protein>
    <submittedName>
        <fullName evidence="1">Uncharacterized protein</fullName>
    </submittedName>
</protein>
<evidence type="ECO:0000313" key="2">
    <source>
        <dbReference type="Proteomes" id="UP001147695"/>
    </source>
</evidence>
<reference evidence="1" key="2">
    <citation type="journal article" date="2023" name="IMA Fungus">
        <title>Comparative genomic study of the Penicillium genus elucidates a diverse pangenome and 15 lateral gene transfer events.</title>
        <authorList>
            <person name="Petersen C."/>
            <person name="Sorensen T."/>
            <person name="Nielsen M.R."/>
            <person name="Sondergaard T.E."/>
            <person name="Sorensen J.L."/>
            <person name="Fitzpatrick D.A."/>
            <person name="Frisvad J.C."/>
            <person name="Nielsen K.L."/>
        </authorList>
    </citation>
    <scope>NUCLEOTIDE SEQUENCE</scope>
    <source>
        <strain evidence="1">IBT 35673</strain>
    </source>
</reference>
<gene>
    <name evidence="1" type="ORF">N7452_010338</name>
</gene>
<accession>A0A9W9QDB5</accession>
<reference evidence="1" key="1">
    <citation type="submission" date="2022-12" db="EMBL/GenBank/DDBJ databases">
        <authorList>
            <person name="Petersen C."/>
        </authorList>
    </citation>
    <scope>NUCLEOTIDE SEQUENCE</scope>
    <source>
        <strain evidence="1">IBT 35673</strain>
    </source>
</reference>
<organism evidence="1 2">
    <name type="scientific">Penicillium brevicompactum</name>
    <dbReference type="NCBI Taxonomy" id="5074"/>
    <lineage>
        <taxon>Eukaryota</taxon>
        <taxon>Fungi</taxon>
        <taxon>Dikarya</taxon>
        <taxon>Ascomycota</taxon>
        <taxon>Pezizomycotina</taxon>
        <taxon>Eurotiomycetes</taxon>
        <taxon>Eurotiomycetidae</taxon>
        <taxon>Eurotiales</taxon>
        <taxon>Aspergillaceae</taxon>
        <taxon>Penicillium</taxon>
    </lineage>
</organism>
<dbReference type="EMBL" id="JAPZBQ010000005">
    <property type="protein sequence ID" value="KAJ5329948.1"/>
    <property type="molecule type" value="Genomic_DNA"/>
</dbReference>
<proteinExistence type="predicted"/>